<sequence>MILTLFLLLSYQYTKAKNLYYLFPSTFPSQLHLL</sequence>
<keyword evidence="1" id="KW-0732">Signal</keyword>
<accession>A0A2P2QCD1</accession>
<evidence type="ECO:0000256" key="1">
    <source>
        <dbReference type="SAM" id="SignalP"/>
    </source>
</evidence>
<dbReference type="AlphaFoldDB" id="A0A2P2QCD1"/>
<name>A0A2P2QCD1_RHIMU</name>
<protein>
    <submittedName>
        <fullName evidence="2">Uncharacterized protein</fullName>
    </submittedName>
</protein>
<feature type="chain" id="PRO_5015157154" evidence="1">
    <location>
        <begin position="17"/>
        <end position="34"/>
    </location>
</feature>
<evidence type="ECO:0000313" key="2">
    <source>
        <dbReference type="EMBL" id="MBX64589.1"/>
    </source>
</evidence>
<organism evidence="2">
    <name type="scientific">Rhizophora mucronata</name>
    <name type="common">Asiatic mangrove</name>
    <dbReference type="NCBI Taxonomy" id="61149"/>
    <lineage>
        <taxon>Eukaryota</taxon>
        <taxon>Viridiplantae</taxon>
        <taxon>Streptophyta</taxon>
        <taxon>Embryophyta</taxon>
        <taxon>Tracheophyta</taxon>
        <taxon>Spermatophyta</taxon>
        <taxon>Magnoliopsida</taxon>
        <taxon>eudicotyledons</taxon>
        <taxon>Gunneridae</taxon>
        <taxon>Pentapetalae</taxon>
        <taxon>rosids</taxon>
        <taxon>fabids</taxon>
        <taxon>Malpighiales</taxon>
        <taxon>Rhizophoraceae</taxon>
        <taxon>Rhizophora</taxon>
    </lineage>
</organism>
<feature type="signal peptide" evidence="1">
    <location>
        <begin position="1"/>
        <end position="16"/>
    </location>
</feature>
<dbReference type="EMBL" id="GGEC01084105">
    <property type="protein sequence ID" value="MBX64589.1"/>
    <property type="molecule type" value="Transcribed_RNA"/>
</dbReference>
<reference evidence="2" key="1">
    <citation type="submission" date="2018-02" db="EMBL/GenBank/DDBJ databases">
        <title>Rhizophora mucronata_Transcriptome.</title>
        <authorList>
            <person name="Meera S.P."/>
            <person name="Sreeshan A."/>
            <person name="Augustine A."/>
        </authorList>
    </citation>
    <scope>NUCLEOTIDE SEQUENCE</scope>
    <source>
        <tissue evidence="2">Leaf</tissue>
    </source>
</reference>
<proteinExistence type="predicted"/>